<organism evidence="3 4">
    <name type="scientific">Marinihelvus fidelis</name>
    <dbReference type="NCBI Taxonomy" id="2613842"/>
    <lineage>
        <taxon>Bacteria</taxon>
        <taxon>Pseudomonadati</taxon>
        <taxon>Pseudomonadota</taxon>
        <taxon>Gammaproteobacteria</taxon>
        <taxon>Chromatiales</taxon>
        <taxon>Wenzhouxiangellaceae</taxon>
        <taxon>Marinihelvus</taxon>
    </lineage>
</organism>
<protein>
    <recommendedName>
        <fullName evidence="5">DUF2570 domain-containing protein</fullName>
    </recommendedName>
</protein>
<feature type="coiled-coil region" evidence="1">
    <location>
        <begin position="31"/>
        <end position="93"/>
    </location>
</feature>
<dbReference type="AlphaFoldDB" id="A0A5N0TG67"/>
<gene>
    <name evidence="3" type="ORF">F3N42_03705</name>
</gene>
<keyword evidence="1" id="KW-0175">Coiled coil</keyword>
<accession>A0A5N0TG67</accession>
<dbReference type="EMBL" id="VYXP01000002">
    <property type="protein sequence ID" value="KAA9133468.1"/>
    <property type="molecule type" value="Genomic_DNA"/>
</dbReference>
<proteinExistence type="predicted"/>
<evidence type="ECO:0000313" key="3">
    <source>
        <dbReference type="EMBL" id="KAA9133468.1"/>
    </source>
</evidence>
<keyword evidence="4" id="KW-1185">Reference proteome</keyword>
<sequence>MILRVVIGIAIALGLALAWQSFSVWKLKVEATSAAETIERFRQQYAELESQNDGLAANLERLRQDRAAIEEVRRLLEQQRADHERERIEFTAELREALAADLADTPCAVVPVPDAAADRLRSARDRANSAGALPSSPVPGD</sequence>
<dbReference type="Proteomes" id="UP000325372">
    <property type="component" value="Unassembled WGS sequence"/>
</dbReference>
<evidence type="ECO:0008006" key="5">
    <source>
        <dbReference type="Google" id="ProtNLM"/>
    </source>
</evidence>
<dbReference type="RefSeq" id="WP_150863029.1">
    <property type="nucleotide sequence ID" value="NZ_VYXP01000002.1"/>
</dbReference>
<evidence type="ECO:0000313" key="4">
    <source>
        <dbReference type="Proteomes" id="UP000325372"/>
    </source>
</evidence>
<name>A0A5N0TG67_9GAMM</name>
<evidence type="ECO:0000256" key="2">
    <source>
        <dbReference type="SAM" id="MobiDB-lite"/>
    </source>
</evidence>
<reference evidence="3 4" key="1">
    <citation type="submission" date="2019-09" db="EMBL/GenBank/DDBJ databases">
        <title>Wenzhouxiangella sp. Genome sequencing and assembly.</title>
        <authorList>
            <person name="Zhang R."/>
        </authorList>
    </citation>
    <scope>NUCLEOTIDE SEQUENCE [LARGE SCALE GENOMIC DNA]</scope>
    <source>
        <strain evidence="3 4">W260</strain>
    </source>
</reference>
<comment type="caution">
    <text evidence="3">The sequence shown here is derived from an EMBL/GenBank/DDBJ whole genome shotgun (WGS) entry which is preliminary data.</text>
</comment>
<feature type="region of interest" description="Disordered" evidence="2">
    <location>
        <begin position="120"/>
        <end position="141"/>
    </location>
</feature>
<evidence type="ECO:0000256" key="1">
    <source>
        <dbReference type="SAM" id="Coils"/>
    </source>
</evidence>